<evidence type="ECO:0000259" key="1">
    <source>
        <dbReference type="PROSITE" id="PS50995"/>
    </source>
</evidence>
<accession>A0A927PMR2</accession>
<dbReference type="InterPro" id="IPR039422">
    <property type="entry name" value="MarR/SlyA-like"/>
</dbReference>
<dbReference type="Gene3D" id="1.10.10.10">
    <property type="entry name" value="Winged helix-like DNA-binding domain superfamily/Winged helix DNA-binding domain"/>
    <property type="match status" value="1"/>
</dbReference>
<gene>
    <name evidence="2" type="ORF">HT102_11775</name>
</gene>
<dbReference type="PANTHER" id="PTHR33164:SF99">
    <property type="entry name" value="MARR FAMILY REGULATORY PROTEIN"/>
    <property type="match status" value="1"/>
</dbReference>
<dbReference type="GO" id="GO:0003700">
    <property type="term" value="F:DNA-binding transcription factor activity"/>
    <property type="evidence" value="ECO:0007669"/>
    <property type="project" value="InterPro"/>
</dbReference>
<keyword evidence="3" id="KW-1185">Reference proteome</keyword>
<organism evidence="2 3">
    <name type="scientific">Lolliginicoccus lacisalsi</name>
    <dbReference type="NCBI Taxonomy" id="2742202"/>
    <lineage>
        <taxon>Bacteria</taxon>
        <taxon>Bacillati</taxon>
        <taxon>Actinomycetota</taxon>
        <taxon>Actinomycetes</taxon>
        <taxon>Mycobacteriales</taxon>
        <taxon>Hoyosellaceae</taxon>
        <taxon>Lolliginicoccus</taxon>
    </lineage>
</organism>
<dbReference type="SUPFAM" id="SSF46785">
    <property type="entry name" value="Winged helix' DNA-binding domain"/>
    <property type="match status" value="1"/>
</dbReference>
<dbReference type="InterPro" id="IPR036390">
    <property type="entry name" value="WH_DNA-bd_sf"/>
</dbReference>
<name>A0A927PMR2_9ACTN</name>
<dbReference type="InterPro" id="IPR036388">
    <property type="entry name" value="WH-like_DNA-bd_sf"/>
</dbReference>
<proteinExistence type="predicted"/>
<evidence type="ECO:0000313" key="2">
    <source>
        <dbReference type="EMBL" id="MBD8507169.1"/>
    </source>
</evidence>
<dbReference type="InterPro" id="IPR000835">
    <property type="entry name" value="HTH_MarR-typ"/>
</dbReference>
<dbReference type="PROSITE" id="PS50995">
    <property type="entry name" value="HTH_MARR_2"/>
    <property type="match status" value="1"/>
</dbReference>
<dbReference type="Pfam" id="PF01047">
    <property type="entry name" value="MarR"/>
    <property type="match status" value="1"/>
</dbReference>
<evidence type="ECO:0000313" key="3">
    <source>
        <dbReference type="Proteomes" id="UP000642993"/>
    </source>
</evidence>
<dbReference type="GO" id="GO:0006950">
    <property type="term" value="P:response to stress"/>
    <property type="evidence" value="ECO:0007669"/>
    <property type="project" value="TreeGrafter"/>
</dbReference>
<protein>
    <submittedName>
        <fullName evidence="2">Winged helix-turn-helix transcriptional regulator</fullName>
    </submittedName>
</protein>
<dbReference type="SMART" id="SM00347">
    <property type="entry name" value="HTH_MARR"/>
    <property type="match status" value="1"/>
</dbReference>
<comment type="caution">
    <text evidence="2">The sequence shown here is derived from an EMBL/GenBank/DDBJ whole genome shotgun (WGS) entry which is preliminary data.</text>
</comment>
<dbReference type="EMBL" id="JACYWE010000007">
    <property type="protein sequence ID" value="MBD8507169.1"/>
    <property type="molecule type" value="Genomic_DNA"/>
</dbReference>
<feature type="domain" description="HTH marR-type" evidence="1">
    <location>
        <begin position="16"/>
        <end position="152"/>
    </location>
</feature>
<dbReference type="AlphaFoldDB" id="A0A927PMR2"/>
<dbReference type="PANTHER" id="PTHR33164">
    <property type="entry name" value="TRANSCRIPTIONAL REGULATOR, MARR FAMILY"/>
    <property type="match status" value="1"/>
</dbReference>
<reference evidence="2" key="1">
    <citation type="submission" date="2020-09" db="EMBL/GenBank/DDBJ databases">
        <title>Hoyosella lacisalsi sp. nov., a halotolerant actinobacterium isolated from soil of Lake Gudzhirganskoe.</title>
        <authorList>
            <person name="Yang Q."/>
            <person name="Guo P.Y."/>
            <person name="Liu S.W."/>
            <person name="Li F.N."/>
            <person name="Sun C.H."/>
        </authorList>
    </citation>
    <scope>NUCLEOTIDE SEQUENCE</scope>
    <source>
        <strain evidence="2">G463</strain>
    </source>
</reference>
<dbReference type="Proteomes" id="UP000642993">
    <property type="component" value="Unassembled WGS sequence"/>
</dbReference>
<sequence>MGDGDNNGIEWLTANEQRAWRAFIDGSQRLIGLLNRDLTTSDSLSIADYRILVLLSEAPTGALRMSEIADGIVASRSKLTHQARRMEAAGLIHREACSEDGRGVCAHITDTGRAALRAAARNHVASVRAYFVDLLDEAELDALTRIFEKIDNHVVAKQHSDD</sequence>